<protein>
    <recommendedName>
        <fullName evidence="2">DUF3263 domain-containing protein</fullName>
    </recommendedName>
</protein>
<dbReference type="AlphaFoldDB" id="A0A1Y5PEY3"/>
<reference evidence="1" key="1">
    <citation type="submission" date="2016-03" db="EMBL/GenBank/DDBJ databases">
        <authorList>
            <person name="Ploux O."/>
        </authorList>
    </citation>
    <scope>NUCLEOTIDE SEQUENCE</scope>
    <source>
        <strain evidence="1">UC10</strain>
    </source>
</reference>
<proteinExistence type="predicted"/>
<accession>A0A1Y5PEY3</accession>
<name>A0A1Y5PEY3_9MYCO</name>
<sequence>MLHSGPADRFEHDIVSFMRSWEPYGGPPADEVLPEFGMTRDQLVQRYRRILADAAVRRERERRQPWLRLDRTALREGGRQSPRAASAR</sequence>
<evidence type="ECO:0000313" key="1">
    <source>
        <dbReference type="EMBL" id="SBS76010.1"/>
    </source>
</evidence>
<evidence type="ECO:0008006" key="2">
    <source>
        <dbReference type="Google" id="ProtNLM"/>
    </source>
</evidence>
<dbReference type="EMBL" id="FLQS01000023">
    <property type="protein sequence ID" value="SBS76010.1"/>
    <property type="molecule type" value="Genomic_DNA"/>
</dbReference>
<organism evidence="1">
    <name type="scientific">uncultured Mycobacterium sp</name>
    <dbReference type="NCBI Taxonomy" id="171292"/>
    <lineage>
        <taxon>Bacteria</taxon>
        <taxon>Bacillati</taxon>
        <taxon>Actinomycetota</taxon>
        <taxon>Actinomycetes</taxon>
        <taxon>Mycobacteriales</taxon>
        <taxon>Mycobacteriaceae</taxon>
        <taxon>Mycobacterium</taxon>
        <taxon>environmental samples</taxon>
    </lineage>
</organism>
<gene>
    <name evidence="1" type="ORF">MHPYR_30007</name>
</gene>